<dbReference type="Proteomes" id="UP001596112">
    <property type="component" value="Unassembled WGS sequence"/>
</dbReference>
<sequence length="65" mass="6939">MSIQASKVLKVITGLSRFRTTAEKPTLARAATDLVEALPADTSGRDDVCRIYTADGTPDCAIRVT</sequence>
<comment type="caution">
    <text evidence="1">The sequence shown here is derived from an EMBL/GenBank/DDBJ whole genome shotgun (WGS) entry which is preliminary data.</text>
</comment>
<gene>
    <name evidence="1" type="ORF">ACFQGO_23500</name>
</gene>
<evidence type="ECO:0000313" key="1">
    <source>
        <dbReference type="EMBL" id="MFC5810425.1"/>
    </source>
</evidence>
<reference evidence="2" key="1">
    <citation type="journal article" date="2019" name="Int. J. Syst. Evol. Microbiol.">
        <title>The Global Catalogue of Microorganisms (GCM) 10K type strain sequencing project: providing services to taxonomists for standard genome sequencing and annotation.</title>
        <authorList>
            <consortium name="The Broad Institute Genomics Platform"/>
            <consortium name="The Broad Institute Genome Sequencing Center for Infectious Disease"/>
            <person name="Wu L."/>
            <person name="Ma J."/>
        </authorList>
    </citation>
    <scope>NUCLEOTIDE SEQUENCE [LARGE SCALE GENOMIC DNA]</scope>
    <source>
        <strain evidence="2">JCM 9918</strain>
    </source>
</reference>
<proteinExistence type="predicted"/>
<dbReference type="RefSeq" id="WP_272170610.1">
    <property type="nucleotide sequence ID" value="NZ_JAQOSL010000019.1"/>
</dbReference>
<protein>
    <submittedName>
        <fullName evidence="1">Uncharacterized protein</fullName>
    </submittedName>
</protein>
<dbReference type="EMBL" id="JBHSNZ010000017">
    <property type="protein sequence ID" value="MFC5810425.1"/>
    <property type="molecule type" value="Genomic_DNA"/>
</dbReference>
<keyword evidence="2" id="KW-1185">Reference proteome</keyword>
<name>A0ABW1BBA0_9ACTN</name>
<organism evidence="1 2">
    <name type="scientific">Streptomyces heilongjiangensis</name>
    <dbReference type="NCBI Taxonomy" id="945052"/>
    <lineage>
        <taxon>Bacteria</taxon>
        <taxon>Bacillati</taxon>
        <taxon>Actinomycetota</taxon>
        <taxon>Actinomycetes</taxon>
        <taxon>Kitasatosporales</taxon>
        <taxon>Streptomycetaceae</taxon>
        <taxon>Streptomyces</taxon>
    </lineage>
</organism>
<evidence type="ECO:0000313" key="2">
    <source>
        <dbReference type="Proteomes" id="UP001596112"/>
    </source>
</evidence>
<accession>A0ABW1BBA0</accession>